<gene>
    <name evidence="4" type="ORF">PVAG01_02510</name>
</gene>
<dbReference type="Proteomes" id="UP001629113">
    <property type="component" value="Unassembled WGS sequence"/>
</dbReference>
<keyword evidence="5" id="KW-1185">Reference proteome</keyword>
<accession>A0ABR4PQW3</accession>
<dbReference type="Gene3D" id="3.10.490.10">
    <property type="entry name" value="Gamma-glutamyl cyclotransferase-like"/>
    <property type="match status" value="1"/>
</dbReference>
<protein>
    <recommendedName>
        <fullName evidence="1">gamma-glutamylcyclotransferase</fullName>
        <ecNumber evidence="1">4.3.2.9</ecNumber>
    </recommendedName>
</protein>
<evidence type="ECO:0000256" key="1">
    <source>
        <dbReference type="ARBA" id="ARBA00012346"/>
    </source>
</evidence>
<dbReference type="EC" id="4.3.2.9" evidence="1"/>
<keyword evidence="2" id="KW-0456">Lyase</keyword>
<evidence type="ECO:0000256" key="3">
    <source>
        <dbReference type="SAM" id="MobiDB-lite"/>
    </source>
</evidence>
<dbReference type="CDD" id="cd06661">
    <property type="entry name" value="GGCT_like"/>
    <property type="match status" value="1"/>
</dbReference>
<comment type="caution">
    <text evidence="4">The sequence shown here is derived from an EMBL/GenBank/DDBJ whole genome shotgun (WGS) entry which is preliminary data.</text>
</comment>
<sequence>MFYFGYGSNLSPTYMALRCPSSIYLCPAFLEGYTWIIGVNGYATIHSSSPLTNQSQDEGEREKQIEKDEEDRAGSRGVWGSLYSLTAADVAILDAQENVPFSYQKSYVSVAMVSGAGAGRTGLGAGSGTREIKEDVLVYTNEKKRRAGRIGNQYAARILTGIAEAELPESYVNDVLRRWVPVREDDEDAFSDVLEVEEIQRARNGVDPHLLEGRLKGLMGLKGFAEDRQDES</sequence>
<proteinExistence type="predicted"/>
<name>A0ABR4PQW3_9HELO</name>
<evidence type="ECO:0000313" key="5">
    <source>
        <dbReference type="Proteomes" id="UP001629113"/>
    </source>
</evidence>
<feature type="region of interest" description="Disordered" evidence="3">
    <location>
        <begin position="49"/>
        <end position="73"/>
    </location>
</feature>
<organism evidence="4 5">
    <name type="scientific">Phlyctema vagabunda</name>
    <dbReference type="NCBI Taxonomy" id="108571"/>
    <lineage>
        <taxon>Eukaryota</taxon>
        <taxon>Fungi</taxon>
        <taxon>Dikarya</taxon>
        <taxon>Ascomycota</taxon>
        <taxon>Pezizomycotina</taxon>
        <taxon>Leotiomycetes</taxon>
        <taxon>Helotiales</taxon>
        <taxon>Dermateaceae</taxon>
        <taxon>Phlyctema</taxon>
    </lineage>
</organism>
<dbReference type="EMBL" id="JBFCZG010000002">
    <property type="protein sequence ID" value="KAL3425719.1"/>
    <property type="molecule type" value="Genomic_DNA"/>
</dbReference>
<evidence type="ECO:0000256" key="2">
    <source>
        <dbReference type="ARBA" id="ARBA00023239"/>
    </source>
</evidence>
<feature type="compositionally biased region" description="Basic and acidic residues" evidence="3">
    <location>
        <begin position="58"/>
        <end position="73"/>
    </location>
</feature>
<dbReference type="SUPFAM" id="SSF110857">
    <property type="entry name" value="Gamma-glutamyl cyclotransferase-like"/>
    <property type="match status" value="1"/>
</dbReference>
<dbReference type="InterPro" id="IPR036568">
    <property type="entry name" value="GGCT-like_sf"/>
</dbReference>
<dbReference type="PANTHER" id="PTHR12935:SF0">
    <property type="entry name" value="GAMMA-GLUTAMYLCYCLOTRANSFERASE"/>
    <property type="match status" value="1"/>
</dbReference>
<dbReference type="InterPro" id="IPR013024">
    <property type="entry name" value="GGCT-like"/>
</dbReference>
<dbReference type="InterPro" id="IPR017939">
    <property type="entry name" value="G-Glutamylcylcotransferase"/>
</dbReference>
<evidence type="ECO:0000313" key="4">
    <source>
        <dbReference type="EMBL" id="KAL3425719.1"/>
    </source>
</evidence>
<dbReference type="PANTHER" id="PTHR12935">
    <property type="entry name" value="GAMMA-GLUTAMYLCYCLOTRANSFERASE"/>
    <property type="match status" value="1"/>
</dbReference>
<reference evidence="4 5" key="1">
    <citation type="submission" date="2024-06" db="EMBL/GenBank/DDBJ databases">
        <title>Complete genome of Phlyctema vagabunda strain 19-DSS-EL-015.</title>
        <authorList>
            <person name="Fiorenzani C."/>
        </authorList>
    </citation>
    <scope>NUCLEOTIDE SEQUENCE [LARGE SCALE GENOMIC DNA]</scope>
    <source>
        <strain evidence="4 5">19-DSS-EL-015</strain>
    </source>
</reference>
<dbReference type="Pfam" id="PF13772">
    <property type="entry name" value="AIG2_2"/>
    <property type="match status" value="1"/>
</dbReference>